<organism evidence="3 4">
    <name type="scientific">Ramazzottius varieornatus</name>
    <name type="common">Water bear</name>
    <name type="synonym">Tardigrade</name>
    <dbReference type="NCBI Taxonomy" id="947166"/>
    <lineage>
        <taxon>Eukaryota</taxon>
        <taxon>Metazoa</taxon>
        <taxon>Ecdysozoa</taxon>
        <taxon>Tardigrada</taxon>
        <taxon>Eutardigrada</taxon>
        <taxon>Parachela</taxon>
        <taxon>Hypsibioidea</taxon>
        <taxon>Ramazzottiidae</taxon>
        <taxon>Ramazzottius</taxon>
    </lineage>
</organism>
<dbReference type="PROSITE" id="PS51885">
    <property type="entry name" value="NEPRILYSIN"/>
    <property type="match status" value="1"/>
</dbReference>
<proteinExistence type="inferred from homology"/>
<dbReference type="EMBL" id="BDGG01000001">
    <property type="protein sequence ID" value="GAU90098.1"/>
    <property type="molecule type" value="Genomic_DNA"/>
</dbReference>
<dbReference type="GO" id="GO:0016485">
    <property type="term" value="P:protein processing"/>
    <property type="evidence" value="ECO:0007669"/>
    <property type="project" value="TreeGrafter"/>
</dbReference>
<comment type="caution">
    <text evidence="3">The sequence shown here is derived from an EMBL/GenBank/DDBJ whole genome shotgun (WGS) entry which is preliminary data.</text>
</comment>
<evidence type="ECO:0000313" key="3">
    <source>
        <dbReference type="EMBL" id="GAU90098.1"/>
    </source>
</evidence>
<sequence>MGGEGKRHLANYIGWRVITSHIKHFSQDYRDAFEEYQQRLQGRKTKKQKTAAERCAEDLSAFAYGFFLGLEVTHGFDDEGSSFDMQGLMRTWWSNTAKERYDEKKEGFVNGQLTLGENIADNRGLKAVCRGCFNHFQARVQGDPEPLLLGMTNINAEQFFLFAGQVWSLFGRASDPLY</sequence>
<accession>A0A1D1UVA4</accession>
<dbReference type="Pfam" id="PF01431">
    <property type="entry name" value="Peptidase_M13"/>
    <property type="match status" value="1"/>
</dbReference>
<comment type="similarity">
    <text evidence="1">Belongs to the peptidase M13 family.</text>
</comment>
<dbReference type="InterPro" id="IPR018497">
    <property type="entry name" value="Peptidase_M13_C"/>
</dbReference>
<feature type="domain" description="Peptidase M13 C-terminal" evidence="2">
    <location>
        <begin position="64"/>
        <end position="168"/>
    </location>
</feature>
<dbReference type="InterPro" id="IPR024079">
    <property type="entry name" value="MetalloPept_cat_dom_sf"/>
</dbReference>
<name>A0A1D1UVA4_RAMVA</name>
<dbReference type="AlphaFoldDB" id="A0A1D1UVA4"/>
<keyword evidence="4" id="KW-1185">Reference proteome</keyword>
<dbReference type="SUPFAM" id="SSF55486">
    <property type="entry name" value="Metalloproteases ('zincins'), catalytic domain"/>
    <property type="match status" value="1"/>
</dbReference>
<protein>
    <recommendedName>
        <fullName evidence="2">Peptidase M13 C-terminal domain-containing protein</fullName>
    </recommendedName>
</protein>
<dbReference type="InterPro" id="IPR000718">
    <property type="entry name" value="Peptidase_M13"/>
</dbReference>
<dbReference type="Gene3D" id="3.40.390.10">
    <property type="entry name" value="Collagenase (Catalytic Domain)"/>
    <property type="match status" value="1"/>
</dbReference>
<dbReference type="GO" id="GO:0004222">
    <property type="term" value="F:metalloendopeptidase activity"/>
    <property type="evidence" value="ECO:0007669"/>
    <property type="project" value="InterPro"/>
</dbReference>
<dbReference type="STRING" id="947166.A0A1D1UVA4"/>
<dbReference type="PANTHER" id="PTHR11733">
    <property type="entry name" value="ZINC METALLOPROTEASE FAMILY M13 NEPRILYSIN-RELATED"/>
    <property type="match status" value="1"/>
</dbReference>
<reference evidence="3 4" key="1">
    <citation type="journal article" date="2016" name="Nat. Commun.">
        <title>Extremotolerant tardigrade genome and improved radiotolerance of human cultured cells by tardigrade-unique protein.</title>
        <authorList>
            <person name="Hashimoto T."/>
            <person name="Horikawa D.D."/>
            <person name="Saito Y."/>
            <person name="Kuwahara H."/>
            <person name="Kozuka-Hata H."/>
            <person name="Shin-I T."/>
            <person name="Minakuchi Y."/>
            <person name="Ohishi K."/>
            <person name="Motoyama A."/>
            <person name="Aizu T."/>
            <person name="Enomoto A."/>
            <person name="Kondo K."/>
            <person name="Tanaka S."/>
            <person name="Hara Y."/>
            <person name="Koshikawa S."/>
            <person name="Sagara H."/>
            <person name="Miura T."/>
            <person name="Yokobori S."/>
            <person name="Miyagawa K."/>
            <person name="Suzuki Y."/>
            <person name="Kubo T."/>
            <person name="Oyama M."/>
            <person name="Kohara Y."/>
            <person name="Fujiyama A."/>
            <person name="Arakawa K."/>
            <person name="Katayama T."/>
            <person name="Toyoda A."/>
            <person name="Kunieda T."/>
        </authorList>
    </citation>
    <scope>NUCLEOTIDE SEQUENCE [LARGE SCALE GENOMIC DNA]</scope>
    <source>
        <strain evidence="3 4">YOKOZUNA-1</strain>
    </source>
</reference>
<dbReference type="Proteomes" id="UP000186922">
    <property type="component" value="Unassembled WGS sequence"/>
</dbReference>
<gene>
    <name evidence="3" type="primary">RvY_02567-1</name>
    <name evidence="3" type="synonym">RvY_02567.1</name>
    <name evidence="3" type="ORF">RvY_02567</name>
</gene>
<evidence type="ECO:0000259" key="2">
    <source>
        <dbReference type="Pfam" id="PF01431"/>
    </source>
</evidence>
<dbReference type="OrthoDB" id="6475849at2759"/>
<evidence type="ECO:0000256" key="1">
    <source>
        <dbReference type="ARBA" id="ARBA00007357"/>
    </source>
</evidence>
<dbReference type="PANTHER" id="PTHR11733:SF167">
    <property type="entry name" value="FI17812P1-RELATED"/>
    <property type="match status" value="1"/>
</dbReference>
<dbReference type="InterPro" id="IPR042089">
    <property type="entry name" value="Peptidase_M13_dom_2"/>
</dbReference>
<evidence type="ECO:0000313" key="4">
    <source>
        <dbReference type="Proteomes" id="UP000186922"/>
    </source>
</evidence>
<dbReference type="Gene3D" id="1.10.1380.10">
    <property type="entry name" value="Neutral endopeptidase , domain2"/>
    <property type="match status" value="1"/>
</dbReference>
<dbReference type="GO" id="GO:0005886">
    <property type="term" value="C:plasma membrane"/>
    <property type="evidence" value="ECO:0007669"/>
    <property type="project" value="TreeGrafter"/>
</dbReference>